<reference evidence="2" key="1">
    <citation type="journal article" date="2017" name="Science">
        <title>Giant viruses with an expanded complement of translation system components.</title>
        <authorList>
            <person name="Schulz F."/>
            <person name="Yutin N."/>
            <person name="Ivanova N.N."/>
            <person name="Ortega D.R."/>
            <person name="Lee T.K."/>
            <person name="Vierheilig J."/>
            <person name="Daims H."/>
            <person name="Horn M."/>
            <person name="Wagner M."/>
            <person name="Jensen G.J."/>
            <person name="Kyrpides N.C."/>
            <person name="Koonin E.V."/>
            <person name="Woyke T."/>
        </authorList>
    </citation>
    <scope>NUCLEOTIDE SEQUENCE</scope>
    <source>
        <strain evidence="2">KNV1</strain>
    </source>
</reference>
<dbReference type="EMBL" id="KY684110">
    <property type="protein sequence ID" value="ARF11944.1"/>
    <property type="molecule type" value="Genomic_DNA"/>
</dbReference>
<proteinExistence type="predicted"/>
<keyword evidence="1" id="KW-1133">Transmembrane helix</keyword>
<keyword evidence="1" id="KW-0472">Membrane</keyword>
<feature type="transmembrane region" description="Helical" evidence="1">
    <location>
        <begin position="43"/>
        <end position="65"/>
    </location>
</feature>
<feature type="transmembrane region" description="Helical" evidence="1">
    <location>
        <begin position="71"/>
        <end position="92"/>
    </location>
</feature>
<keyword evidence="1" id="KW-0812">Transmembrane</keyword>
<protein>
    <submittedName>
        <fullName evidence="2">Uncharacterized protein</fullName>
    </submittedName>
</protein>
<dbReference type="Pfam" id="PF06541">
    <property type="entry name" value="ABC_trans_CmpB"/>
    <property type="match status" value="1"/>
</dbReference>
<sequence>MDLLKPFLIFSFLGWTVENIKNWNDCKFIPCNTLAKYFTSDKICLGPFFPIYGIGGLFIAFMSTYKYQIPILARLLIYAIVFNVIELIGGYIGEHYICNHVNTCQNGAKMWNYKGGYNYKGYIDLEHTFYWILLGLIGELLYESIMDYDLSVMAPYMLIGWTIISLHNYRKF</sequence>
<gene>
    <name evidence="2" type="ORF">Klosneuvirus_3_79</name>
</gene>
<accession>A0A1V0SJZ3</accession>
<organism evidence="2">
    <name type="scientific">Klosneuvirus KNV1</name>
    <dbReference type="NCBI Taxonomy" id="1977640"/>
    <lineage>
        <taxon>Viruses</taxon>
        <taxon>Varidnaviria</taxon>
        <taxon>Bamfordvirae</taxon>
        <taxon>Nucleocytoviricota</taxon>
        <taxon>Megaviricetes</taxon>
        <taxon>Imitervirales</taxon>
        <taxon>Mimiviridae</taxon>
        <taxon>Klosneuvirinae</taxon>
        <taxon>Klosneuvirus</taxon>
    </lineage>
</organism>
<dbReference type="InterPro" id="IPR010540">
    <property type="entry name" value="CmpB_TMEM229"/>
</dbReference>
<name>A0A1V0SJZ3_9VIRU</name>
<evidence type="ECO:0000256" key="1">
    <source>
        <dbReference type="SAM" id="Phobius"/>
    </source>
</evidence>
<evidence type="ECO:0000313" key="2">
    <source>
        <dbReference type="EMBL" id="ARF11944.1"/>
    </source>
</evidence>
<feature type="transmembrane region" description="Helical" evidence="1">
    <location>
        <begin position="152"/>
        <end position="169"/>
    </location>
</feature>